<keyword evidence="3" id="KW-1185">Reference proteome</keyword>
<evidence type="ECO:0000313" key="3">
    <source>
        <dbReference type="Proteomes" id="UP000298127"/>
    </source>
</evidence>
<feature type="transmembrane region" description="Helical" evidence="1">
    <location>
        <begin position="200"/>
        <end position="220"/>
    </location>
</feature>
<dbReference type="RefSeq" id="WP_135118601.1">
    <property type="nucleotide sequence ID" value="NZ_SPQZ01000001.1"/>
</dbReference>
<gene>
    <name evidence="2" type="ORF">E4M00_00390</name>
</gene>
<comment type="caution">
    <text evidence="2">The sequence shown here is derived from an EMBL/GenBank/DDBJ whole genome shotgun (WGS) entry which is preliminary data.</text>
</comment>
<feature type="transmembrane region" description="Helical" evidence="1">
    <location>
        <begin position="46"/>
        <end position="68"/>
    </location>
</feature>
<feature type="transmembrane region" description="Helical" evidence="1">
    <location>
        <begin position="80"/>
        <end position="102"/>
    </location>
</feature>
<feature type="transmembrane region" description="Helical" evidence="1">
    <location>
        <begin position="151"/>
        <end position="171"/>
    </location>
</feature>
<keyword evidence="1" id="KW-0472">Membrane</keyword>
<organism evidence="2 3">
    <name type="scientific">Orlajensenia leifsoniae</name>
    <dbReference type="NCBI Taxonomy" id="2561933"/>
    <lineage>
        <taxon>Bacteria</taxon>
        <taxon>Bacillati</taxon>
        <taxon>Actinomycetota</taxon>
        <taxon>Actinomycetes</taxon>
        <taxon>Micrococcales</taxon>
        <taxon>Microbacteriaceae</taxon>
        <taxon>Orlajensenia</taxon>
    </lineage>
</organism>
<dbReference type="EMBL" id="SPQZ01000001">
    <property type="protein sequence ID" value="TFV99701.1"/>
    <property type="molecule type" value="Genomic_DNA"/>
</dbReference>
<name>A0A4Y9R4Y7_9MICO</name>
<evidence type="ECO:0000313" key="2">
    <source>
        <dbReference type="EMBL" id="TFV99701.1"/>
    </source>
</evidence>
<keyword evidence="1" id="KW-1133">Transmembrane helix</keyword>
<feature type="transmembrane region" description="Helical" evidence="1">
    <location>
        <begin position="178"/>
        <end position="194"/>
    </location>
</feature>
<reference evidence="2 3" key="1">
    <citation type="journal article" date="2018" name="J. Microbiol.">
        <title>Leifsonia flava sp. nov., a novel actinobacterium isolated from the rhizosphere of Aquilegia viridiflora.</title>
        <authorList>
            <person name="Cai Y."/>
            <person name="Tao W.Z."/>
            <person name="Ma Y.J."/>
            <person name="Cheng J."/>
            <person name="Zhang M.Y."/>
            <person name="Zhang Y.X."/>
        </authorList>
    </citation>
    <scope>NUCLEOTIDE SEQUENCE [LARGE SCALE GENOMIC DNA]</scope>
    <source>
        <strain evidence="2 3">SYP-B2174</strain>
    </source>
</reference>
<feature type="transmembrane region" description="Helical" evidence="1">
    <location>
        <begin position="114"/>
        <end position="139"/>
    </location>
</feature>
<accession>A0A4Y9R4Y7</accession>
<proteinExistence type="predicted"/>
<sequence length="244" mass="25357">MTNHDTGGAAPADHDIDHDDEPLAPEQMLALLNDQQRSVQGQMGGFVPIIMLTWGVAWLVGFGCLWLIDGLQPEFGIPLGLAIAVFCVLIAVAIGVSTFLGVRSSRGIRASSGSSFTGAVYGMTWWVGCLAIAGFGGALAVNGMDRELANIFYPTAYVLFSGVMFIVAGAIWRAVPSVVLGGWTVLIAVIAPYFGYPTHYLVLAIGGGIGFLGLGIASIIHLRSLRAKTSGTASATASGAQSRG</sequence>
<evidence type="ECO:0000256" key="1">
    <source>
        <dbReference type="SAM" id="Phobius"/>
    </source>
</evidence>
<keyword evidence="1" id="KW-0812">Transmembrane</keyword>
<dbReference type="Proteomes" id="UP000298127">
    <property type="component" value="Unassembled WGS sequence"/>
</dbReference>
<dbReference type="AlphaFoldDB" id="A0A4Y9R4Y7"/>
<protein>
    <submittedName>
        <fullName evidence="2">Uncharacterized protein</fullName>
    </submittedName>
</protein>